<comment type="similarity">
    <text evidence="3">In the N-terminal section; belongs to the glycosyltransferase 51 family.</text>
</comment>
<dbReference type="InterPro" id="IPR012338">
    <property type="entry name" value="Beta-lactam/transpept-like"/>
</dbReference>
<comment type="caution">
    <text evidence="20">The sequence shown here is derived from an EMBL/GenBank/DDBJ whole genome shotgun (WGS) entry which is preliminary data.</text>
</comment>
<dbReference type="InterPro" id="IPR023346">
    <property type="entry name" value="Lysozyme-like_dom_sf"/>
</dbReference>
<dbReference type="GO" id="GO:0008658">
    <property type="term" value="F:penicillin binding"/>
    <property type="evidence" value="ECO:0007669"/>
    <property type="project" value="InterPro"/>
</dbReference>
<organism evidence="20 21">
    <name type="scientific">Candidatus Gottesmanbacteria bacterium GW2011_GWC2_39_8</name>
    <dbReference type="NCBI Taxonomy" id="1618450"/>
    <lineage>
        <taxon>Bacteria</taxon>
        <taxon>Candidatus Gottesmaniibacteriota</taxon>
    </lineage>
</organism>
<evidence type="ECO:0000256" key="15">
    <source>
        <dbReference type="ARBA" id="ARBA00034000"/>
    </source>
</evidence>
<dbReference type="Pfam" id="PF00905">
    <property type="entry name" value="Transpeptidase"/>
    <property type="match status" value="1"/>
</dbReference>
<evidence type="ECO:0000256" key="3">
    <source>
        <dbReference type="ARBA" id="ARBA00007739"/>
    </source>
</evidence>
<comment type="catalytic activity">
    <reaction evidence="16">
        <text>[GlcNAc-(1-&gt;4)-Mur2Ac(oyl-L-Ala-gamma-D-Glu-L-Lys-D-Ala-D-Ala)](n)-di-trans,octa-cis-undecaprenyl diphosphate + beta-D-GlcNAc-(1-&gt;4)-Mur2Ac(oyl-L-Ala-gamma-D-Glu-L-Lys-D-Ala-D-Ala)-di-trans,octa-cis-undecaprenyl diphosphate = [GlcNAc-(1-&gt;4)-Mur2Ac(oyl-L-Ala-gamma-D-Glu-L-Lys-D-Ala-D-Ala)](n+1)-di-trans,octa-cis-undecaprenyl diphosphate + di-trans,octa-cis-undecaprenyl diphosphate + H(+)</text>
        <dbReference type="Rhea" id="RHEA:23708"/>
        <dbReference type="Rhea" id="RHEA-COMP:9602"/>
        <dbReference type="Rhea" id="RHEA-COMP:9603"/>
        <dbReference type="ChEBI" id="CHEBI:15378"/>
        <dbReference type="ChEBI" id="CHEBI:58405"/>
        <dbReference type="ChEBI" id="CHEBI:60033"/>
        <dbReference type="ChEBI" id="CHEBI:78435"/>
        <dbReference type="EC" id="2.4.99.28"/>
    </reaction>
</comment>
<evidence type="ECO:0000256" key="1">
    <source>
        <dbReference type="ARBA" id="ARBA00004236"/>
    </source>
</evidence>
<reference evidence="20 21" key="1">
    <citation type="journal article" date="2015" name="Nature">
        <title>rRNA introns, odd ribosomes, and small enigmatic genomes across a large radiation of phyla.</title>
        <authorList>
            <person name="Brown C.T."/>
            <person name="Hug L.A."/>
            <person name="Thomas B.C."/>
            <person name="Sharon I."/>
            <person name="Castelle C.J."/>
            <person name="Singh A."/>
            <person name="Wilkins M.J."/>
            <person name="Williams K.H."/>
            <person name="Banfield J.F."/>
        </authorList>
    </citation>
    <scope>NUCLEOTIDE SEQUENCE [LARGE SCALE GENOMIC DNA]</scope>
</reference>
<feature type="transmembrane region" description="Helical" evidence="17">
    <location>
        <begin position="36"/>
        <end position="55"/>
    </location>
</feature>
<evidence type="ECO:0000256" key="10">
    <source>
        <dbReference type="ARBA" id="ARBA00022960"/>
    </source>
</evidence>
<keyword evidence="8" id="KW-0808">Transferase</keyword>
<evidence type="ECO:0000259" key="18">
    <source>
        <dbReference type="Pfam" id="PF00905"/>
    </source>
</evidence>
<keyword evidence="7" id="KW-0328">Glycosyltransferase</keyword>
<dbReference type="GO" id="GO:0030288">
    <property type="term" value="C:outer membrane-bounded periplasmic space"/>
    <property type="evidence" value="ECO:0007669"/>
    <property type="project" value="TreeGrafter"/>
</dbReference>
<evidence type="ECO:0000256" key="8">
    <source>
        <dbReference type="ARBA" id="ARBA00022679"/>
    </source>
</evidence>
<dbReference type="GO" id="GO:0008360">
    <property type="term" value="P:regulation of cell shape"/>
    <property type="evidence" value="ECO:0007669"/>
    <property type="project" value="UniProtKB-KW"/>
</dbReference>
<evidence type="ECO:0000256" key="4">
    <source>
        <dbReference type="ARBA" id="ARBA00022475"/>
    </source>
</evidence>
<keyword evidence="12 17" id="KW-0472">Membrane</keyword>
<dbReference type="AlphaFoldDB" id="A0A0G0SFU1"/>
<evidence type="ECO:0000256" key="17">
    <source>
        <dbReference type="SAM" id="Phobius"/>
    </source>
</evidence>
<dbReference type="PANTHER" id="PTHR32282">
    <property type="entry name" value="BINDING PROTEIN TRANSPEPTIDASE, PUTATIVE-RELATED"/>
    <property type="match status" value="1"/>
</dbReference>
<sequence>MKKKTYNENSLLDTLLIGLLIIPYLLVKIGDFVRYMIGKIFALLSVFGSSIVDFFSSLGNKLRGLTDGISNIKINLPKFSLPVVKFPNIKLPVFTIPKPSVQQRVIGIRQKYMTLKVKKKTIKVNRNLNFLEKFKFLSIGVILTIVFVFLPYNGYLWLTSLPEPTYLTSRDIPATTKIFDRNGILLYEIYSDQNRTPLPLSEIPDFIKKATISIEDKDFYNHKGVSVKGIVRAFFENSTQGKLQGGSTLTQQLVRSALLTPEKTIQRKVKEAILAFWTEHLFTKDQILEMYLNQVPYGGTSWGIEAASETYFGKKVKDLTLAESALLAGLPAAPTMYSPFGSHPEFALDRQKEVLKRMRDDGYITEDEKNEAINEQISFAKPRISLHAPHFVMYVKDLLIQRYGERMVDQGGLRVTTSLDLNLQKKVEEILKNEIEKLKSLKVGNGAVLVTDPKTGEILAMAGSKDYFDELNDGNVNVVLSLRQPGSSIKVVNYASALERGFTAASILDDSPVSYPQLGGPAYAPVNYDGKFHGRVPLRIALANSYNIPAVKMLNTIGVGTMIDEAEKMGITTWKERNRFGLSLTLGGGEVTMLDMAEVYGVLANGGIRKDVNPFVKITDYKGEVIEEKDGTNPGVQVLPDGVAFILSNILADNNARAQAFGINSALVVPGKTVSVKTGTTNDKRDNWTIGYTPSYLTAVWVGNNNNTPMDPYLTSGITGAAPIWNQVMATILQNKADEVPNVPPTVISLPCYGRTEYFISGTEPKGGCAPLPTLTPTPTP</sequence>
<keyword evidence="6" id="KW-0645">Protease</keyword>
<gene>
    <name evidence="20" type="ORF">UT63_C0014G0003</name>
</gene>
<keyword evidence="4" id="KW-1003">Cell membrane</keyword>
<evidence type="ECO:0000256" key="7">
    <source>
        <dbReference type="ARBA" id="ARBA00022676"/>
    </source>
</evidence>
<evidence type="ECO:0000313" key="21">
    <source>
        <dbReference type="Proteomes" id="UP000034539"/>
    </source>
</evidence>
<evidence type="ECO:0000256" key="16">
    <source>
        <dbReference type="ARBA" id="ARBA00049902"/>
    </source>
</evidence>
<dbReference type="Pfam" id="PF00912">
    <property type="entry name" value="Transgly"/>
    <property type="match status" value="1"/>
</dbReference>
<proteinExistence type="inferred from homology"/>
<dbReference type="InterPro" id="IPR050396">
    <property type="entry name" value="Glycosyltr_51/Transpeptidase"/>
</dbReference>
<dbReference type="InterPro" id="IPR001264">
    <property type="entry name" value="Glyco_trans_51"/>
</dbReference>
<dbReference type="Gene3D" id="3.40.710.10">
    <property type="entry name" value="DD-peptidase/beta-lactamase superfamily"/>
    <property type="match status" value="1"/>
</dbReference>
<dbReference type="GO" id="GO:0005886">
    <property type="term" value="C:plasma membrane"/>
    <property type="evidence" value="ECO:0007669"/>
    <property type="project" value="UniProtKB-SubCell"/>
</dbReference>
<keyword evidence="17" id="KW-0812">Transmembrane</keyword>
<evidence type="ECO:0000256" key="5">
    <source>
        <dbReference type="ARBA" id="ARBA00022645"/>
    </source>
</evidence>
<feature type="domain" description="Glycosyl transferase family 51" evidence="19">
    <location>
        <begin position="185"/>
        <end position="358"/>
    </location>
</feature>
<dbReference type="FunFam" id="1.10.3810.10:FF:000001">
    <property type="entry name" value="Penicillin-binding protein 1A"/>
    <property type="match status" value="1"/>
</dbReference>
<dbReference type="GO" id="GO:0009002">
    <property type="term" value="F:serine-type D-Ala-D-Ala carboxypeptidase activity"/>
    <property type="evidence" value="ECO:0007669"/>
    <property type="project" value="UniProtKB-EC"/>
</dbReference>
<dbReference type="GO" id="GO:0008955">
    <property type="term" value="F:peptidoglycan glycosyltransferase activity"/>
    <property type="evidence" value="ECO:0007669"/>
    <property type="project" value="UniProtKB-EC"/>
</dbReference>
<dbReference type="GO" id="GO:0071555">
    <property type="term" value="P:cell wall organization"/>
    <property type="evidence" value="ECO:0007669"/>
    <property type="project" value="UniProtKB-KW"/>
</dbReference>
<protein>
    <submittedName>
        <fullName evidence="20">Penicillin-binding protein, 1A family</fullName>
    </submittedName>
</protein>
<comment type="subcellular location">
    <subcellularLocation>
        <location evidence="1">Cell membrane</location>
    </subcellularLocation>
</comment>
<feature type="transmembrane region" description="Helical" evidence="17">
    <location>
        <begin position="136"/>
        <end position="158"/>
    </location>
</feature>
<evidence type="ECO:0000256" key="11">
    <source>
        <dbReference type="ARBA" id="ARBA00022984"/>
    </source>
</evidence>
<evidence type="ECO:0000256" key="12">
    <source>
        <dbReference type="ARBA" id="ARBA00023136"/>
    </source>
</evidence>
<evidence type="ECO:0000256" key="13">
    <source>
        <dbReference type="ARBA" id="ARBA00023268"/>
    </source>
</evidence>
<comment type="similarity">
    <text evidence="2">In the C-terminal section; belongs to the transpeptidase family.</text>
</comment>
<name>A0A0G0SFU1_9BACT</name>
<dbReference type="GO" id="GO:0009252">
    <property type="term" value="P:peptidoglycan biosynthetic process"/>
    <property type="evidence" value="ECO:0007669"/>
    <property type="project" value="UniProtKB-KW"/>
</dbReference>
<evidence type="ECO:0000259" key="19">
    <source>
        <dbReference type="Pfam" id="PF00912"/>
    </source>
</evidence>
<evidence type="ECO:0000256" key="9">
    <source>
        <dbReference type="ARBA" id="ARBA00022801"/>
    </source>
</evidence>
<accession>A0A0G0SFU1</accession>
<dbReference type="SUPFAM" id="SSF56601">
    <property type="entry name" value="beta-lactamase/transpeptidase-like"/>
    <property type="match status" value="1"/>
</dbReference>
<keyword evidence="13" id="KW-0511">Multifunctional enzyme</keyword>
<keyword evidence="5" id="KW-0121">Carboxypeptidase</keyword>
<dbReference type="Gene3D" id="1.10.3810.10">
    <property type="entry name" value="Biosynthetic peptidoglycan transglycosylase-like"/>
    <property type="match status" value="1"/>
</dbReference>
<feature type="transmembrane region" description="Helical" evidence="17">
    <location>
        <begin position="12"/>
        <end position="30"/>
    </location>
</feature>
<evidence type="ECO:0000256" key="2">
    <source>
        <dbReference type="ARBA" id="ARBA00007090"/>
    </source>
</evidence>
<evidence type="ECO:0000256" key="14">
    <source>
        <dbReference type="ARBA" id="ARBA00023316"/>
    </source>
</evidence>
<keyword evidence="14" id="KW-0961">Cell wall biogenesis/degradation</keyword>
<feature type="domain" description="Penicillin-binding protein transpeptidase" evidence="18">
    <location>
        <begin position="446"/>
        <end position="729"/>
    </location>
</feature>
<dbReference type="Proteomes" id="UP000034539">
    <property type="component" value="Unassembled WGS sequence"/>
</dbReference>
<comment type="catalytic activity">
    <reaction evidence="15">
        <text>Preferential cleavage: (Ac)2-L-Lys-D-Ala-|-D-Ala. Also transpeptidation of peptidyl-alanyl moieties that are N-acyl substituents of D-alanine.</text>
        <dbReference type="EC" id="3.4.16.4"/>
    </reaction>
</comment>
<keyword evidence="10" id="KW-0133">Cell shape</keyword>
<dbReference type="EMBL" id="LBXN01000014">
    <property type="protein sequence ID" value="KKR33580.1"/>
    <property type="molecule type" value="Genomic_DNA"/>
</dbReference>
<dbReference type="NCBIfam" id="TIGR02074">
    <property type="entry name" value="PBP_1a_fam"/>
    <property type="match status" value="1"/>
</dbReference>
<dbReference type="PANTHER" id="PTHR32282:SF11">
    <property type="entry name" value="PENICILLIN-BINDING PROTEIN 1B"/>
    <property type="match status" value="1"/>
</dbReference>
<keyword evidence="9" id="KW-0378">Hydrolase</keyword>
<evidence type="ECO:0000256" key="6">
    <source>
        <dbReference type="ARBA" id="ARBA00022670"/>
    </source>
</evidence>
<dbReference type="InterPro" id="IPR036950">
    <property type="entry name" value="PBP_transglycosylase"/>
</dbReference>
<dbReference type="SUPFAM" id="SSF53955">
    <property type="entry name" value="Lysozyme-like"/>
    <property type="match status" value="1"/>
</dbReference>
<evidence type="ECO:0000313" key="20">
    <source>
        <dbReference type="EMBL" id="KKR33580.1"/>
    </source>
</evidence>
<dbReference type="GO" id="GO:0006508">
    <property type="term" value="P:proteolysis"/>
    <property type="evidence" value="ECO:0007669"/>
    <property type="project" value="UniProtKB-KW"/>
</dbReference>
<dbReference type="InterPro" id="IPR001460">
    <property type="entry name" value="PCN-bd_Tpept"/>
</dbReference>
<dbReference type="PATRIC" id="fig|1618450.3.peg.407"/>
<keyword evidence="11" id="KW-0573">Peptidoglycan synthesis</keyword>
<keyword evidence="17" id="KW-1133">Transmembrane helix</keyword>